<evidence type="ECO:0000259" key="7">
    <source>
        <dbReference type="Pfam" id="PF00326"/>
    </source>
</evidence>
<sequence length="703" mass="76446">MSQHSSAPRSYPPAERLDLVDELHGHRVPDPYRWLEDAADTRTQEWSAAQDALVAPLLSELPGREAVAGRIGTLLQSGSVSAPFWRNGRAFFTRRLPGQEHSVLHVRDAGGDERALIDVATLDPSGLTTLDYWVPSLEGDKLAYLLSSGGDEESQLHVVDVATGALLDGPIDRARNSPIAWLPGGQELFYVRRLAPGEVPAGEELFHRRVWRHRLGADPATDELMHGEGLDKTNYYGVRLSADGRWLVVDATPGTAPKESVWIADLAGDGKLRQIVDEVDSAYCTAWVERDGRLYLLTTLDAPRWRLCVADPTEPGRQHWRELIAEDPGSVLETARWLDGTLAVLRSRHAVSEIHLHDPSDGSHLTQIPLPGTGSVNGLSTVDSLTRTDQDTLWIGWTDFVTPPSVHRHVRSTGVTELLEAAPGAVEVPAVHTRQLAYTSADGTTVHMFVLSPSAEPDQPRPTLLGGYGGFSISYSPSYSASALAWVEAGGVYALASLRGGGEEGESWHQGGMRANKQNTFDDFHAAAEHLINQGWTTSPQLAIQGGSNGGLLMGAAITQRPELYRAVVCSAPLLDMIRYEEFLIGRIWKDEYGTAADPDELAWLLAYSPYHHVKPGVAYPAVLFTVFESDSRVDPCHARKMCAALQAATAGETATHPILFRRETDVGHSTRSISRTITLTADTLSFLANATGLTFGDNRSGA</sequence>
<feature type="domain" description="Peptidase S9 prolyl oligopeptidase catalytic" evidence="7">
    <location>
        <begin position="478"/>
        <end position="693"/>
    </location>
</feature>
<evidence type="ECO:0000313" key="10">
    <source>
        <dbReference type="Proteomes" id="UP000533598"/>
    </source>
</evidence>
<dbReference type="Gene3D" id="3.40.50.1820">
    <property type="entry name" value="alpha/beta hydrolase"/>
    <property type="match status" value="1"/>
</dbReference>
<dbReference type="InterPro" id="IPR023302">
    <property type="entry name" value="Pept_S9A_N"/>
</dbReference>
<comment type="catalytic activity">
    <reaction evidence="1">
        <text>Hydrolysis of Pro-|-Xaa &gt;&gt; Ala-|-Xaa in oligopeptides.</text>
        <dbReference type="EC" id="3.4.21.26"/>
    </reaction>
</comment>
<dbReference type="EC" id="3.4.21.26" evidence="3"/>
<feature type="domain" description="Peptidase S9A N-terminal" evidence="8">
    <location>
        <begin position="13"/>
        <end position="420"/>
    </location>
</feature>
<dbReference type="PANTHER" id="PTHR42881">
    <property type="entry name" value="PROLYL ENDOPEPTIDASE"/>
    <property type="match status" value="1"/>
</dbReference>
<evidence type="ECO:0000256" key="4">
    <source>
        <dbReference type="ARBA" id="ARBA00022670"/>
    </source>
</evidence>
<evidence type="ECO:0000256" key="2">
    <source>
        <dbReference type="ARBA" id="ARBA00005228"/>
    </source>
</evidence>
<comment type="similarity">
    <text evidence="2">Belongs to the peptidase S9A family.</text>
</comment>
<comment type="caution">
    <text evidence="9">The sequence shown here is derived from an EMBL/GenBank/DDBJ whole genome shotgun (WGS) entry which is preliminary data.</text>
</comment>
<dbReference type="AlphaFoldDB" id="A0A7W7FRQ3"/>
<dbReference type="Proteomes" id="UP000533598">
    <property type="component" value="Unassembled WGS sequence"/>
</dbReference>
<dbReference type="GO" id="GO:0006508">
    <property type="term" value="P:proteolysis"/>
    <property type="evidence" value="ECO:0007669"/>
    <property type="project" value="UniProtKB-KW"/>
</dbReference>
<dbReference type="PANTHER" id="PTHR42881:SF2">
    <property type="entry name" value="PROLYL ENDOPEPTIDASE"/>
    <property type="match status" value="1"/>
</dbReference>
<name>A0A7W7FRQ3_9PSEU</name>
<dbReference type="InterPro" id="IPR029058">
    <property type="entry name" value="AB_hydrolase_fold"/>
</dbReference>
<evidence type="ECO:0000256" key="3">
    <source>
        <dbReference type="ARBA" id="ARBA00011897"/>
    </source>
</evidence>
<gene>
    <name evidence="9" type="ORF">HNR67_002369</name>
</gene>
<keyword evidence="6" id="KW-0720">Serine protease</keyword>
<proteinExistence type="inferred from homology"/>
<dbReference type="Pfam" id="PF00326">
    <property type="entry name" value="Peptidase_S9"/>
    <property type="match status" value="1"/>
</dbReference>
<dbReference type="GO" id="GO:0005829">
    <property type="term" value="C:cytosol"/>
    <property type="evidence" value="ECO:0007669"/>
    <property type="project" value="TreeGrafter"/>
</dbReference>
<dbReference type="PROSITE" id="PS00708">
    <property type="entry name" value="PRO_ENDOPEP_SER"/>
    <property type="match status" value="1"/>
</dbReference>
<evidence type="ECO:0000313" key="9">
    <source>
        <dbReference type="EMBL" id="MBB4676251.1"/>
    </source>
</evidence>
<keyword evidence="4" id="KW-0645">Protease</keyword>
<reference evidence="9 10" key="1">
    <citation type="submission" date="2020-08" db="EMBL/GenBank/DDBJ databases">
        <title>Sequencing the genomes of 1000 actinobacteria strains.</title>
        <authorList>
            <person name="Klenk H.-P."/>
        </authorList>
    </citation>
    <scope>NUCLEOTIDE SEQUENCE [LARGE SCALE GENOMIC DNA]</scope>
    <source>
        <strain evidence="9 10">DSM 44230</strain>
    </source>
</reference>
<dbReference type="PRINTS" id="PR00862">
    <property type="entry name" value="PROLIGOPTASE"/>
</dbReference>
<evidence type="ECO:0000256" key="6">
    <source>
        <dbReference type="ARBA" id="ARBA00022825"/>
    </source>
</evidence>
<dbReference type="InterPro" id="IPR002471">
    <property type="entry name" value="Pept_S9_AS"/>
</dbReference>
<keyword evidence="10" id="KW-1185">Reference proteome</keyword>
<evidence type="ECO:0000256" key="5">
    <source>
        <dbReference type="ARBA" id="ARBA00022801"/>
    </source>
</evidence>
<organism evidence="9 10">
    <name type="scientific">Crossiella cryophila</name>
    <dbReference type="NCBI Taxonomy" id="43355"/>
    <lineage>
        <taxon>Bacteria</taxon>
        <taxon>Bacillati</taxon>
        <taxon>Actinomycetota</taxon>
        <taxon>Actinomycetes</taxon>
        <taxon>Pseudonocardiales</taxon>
        <taxon>Pseudonocardiaceae</taxon>
        <taxon>Crossiella</taxon>
    </lineage>
</organism>
<evidence type="ECO:0000259" key="8">
    <source>
        <dbReference type="Pfam" id="PF02897"/>
    </source>
</evidence>
<keyword evidence="5 9" id="KW-0378">Hydrolase</keyword>
<dbReference type="RefSeq" id="WP_185002101.1">
    <property type="nucleotide sequence ID" value="NZ_BAAAUI010000029.1"/>
</dbReference>
<dbReference type="InterPro" id="IPR051167">
    <property type="entry name" value="Prolyl_oligopep/macrocyclase"/>
</dbReference>
<dbReference type="GO" id="GO:0004252">
    <property type="term" value="F:serine-type endopeptidase activity"/>
    <property type="evidence" value="ECO:0007669"/>
    <property type="project" value="UniProtKB-EC"/>
</dbReference>
<dbReference type="EMBL" id="JACHMH010000001">
    <property type="protein sequence ID" value="MBB4676251.1"/>
    <property type="molecule type" value="Genomic_DNA"/>
</dbReference>
<accession>A0A7W7FRQ3</accession>
<dbReference type="SUPFAM" id="SSF53474">
    <property type="entry name" value="alpha/beta-Hydrolases"/>
    <property type="match status" value="1"/>
</dbReference>
<evidence type="ECO:0000256" key="1">
    <source>
        <dbReference type="ARBA" id="ARBA00001070"/>
    </source>
</evidence>
<dbReference type="Gene3D" id="2.130.10.120">
    <property type="entry name" value="Prolyl oligopeptidase, N-terminal domain"/>
    <property type="match status" value="1"/>
</dbReference>
<dbReference type="Pfam" id="PF02897">
    <property type="entry name" value="Peptidase_S9_N"/>
    <property type="match status" value="1"/>
</dbReference>
<dbReference type="GO" id="GO:0070012">
    <property type="term" value="F:oligopeptidase activity"/>
    <property type="evidence" value="ECO:0007669"/>
    <property type="project" value="TreeGrafter"/>
</dbReference>
<protein>
    <recommendedName>
        <fullName evidence="3">prolyl oligopeptidase</fullName>
        <ecNumber evidence="3">3.4.21.26</ecNumber>
    </recommendedName>
</protein>
<dbReference type="InterPro" id="IPR002470">
    <property type="entry name" value="Peptidase_S9A"/>
</dbReference>
<dbReference type="InterPro" id="IPR001375">
    <property type="entry name" value="Peptidase_S9_cat"/>
</dbReference>
<dbReference type="SUPFAM" id="SSF50993">
    <property type="entry name" value="Peptidase/esterase 'gauge' domain"/>
    <property type="match status" value="1"/>
</dbReference>